<comment type="subcellular location">
    <subcellularLocation>
        <location evidence="1 14">Cytoplasm</location>
    </subcellularLocation>
</comment>
<evidence type="ECO:0000256" key="12">
    <source>
        <dbReference type="ARBA" id="ARBA00023141"/>
    </source>
</evidence>
<gene>
    <name evidence="14" type="primary">aroK</name>
    <name evidence="17" type="ORF">EF807_03515</name>
</gene>
<evidence type="ECO:0000256" key="1">
    <source>
        <dbReference type="ARBA" id="ARBA00004496"/>
    </source>
</evidence>
<dbReference type="SUPFAM" id="SSF54211">
    <property type="entry name" value="Ribosomal protein S5 domain 2-like"/>
    <property type="match status" value="1"/>
</dbReference>
<reference evidence="17 18" key="1">
    <citation type="journal article" date="2019" name="Nat. Microbiol.">
        <title>Wide diversity of methane and short-chain alkane metabolisms in uncultured archaea.</title>
        <authorList>
            <person name="Borrel G."/>
            <person name="Adam P.S."/>
            <person name="McKay L.J."/>
            <person name="Chen L.X."/>
            <person name="Sierra-Garcia I.N."/>
            <person name="Sieber C.M."/>
            <person name="Letourneur Q."/>
            <person name="Ghozlane A."/>
            <person name="Andersen G.L."/>
            <person name="Li W.J."/>
            <person name="Hallam S.J."/>
            <person name="Muyzer G."/>
            <person name="de Oliveira V.M."/>
            <person name="Inskeep W.P."/>
            <person name="Banfield J.F."/>
            <person name="Gribaldo S."/>
        </authorList>
    </citation>
    <scope>NUCLEOTIDE SEQUENCE [LARGE SCALE GENOMIC DNA]</scope>
    <source>
        <strain evidence="17">NM1b</strain>
    </source>
</reference>
<dbReference type="EC" id="2.7.1.71" evidence="4 14"/>
<dbReference type="NCBIfam" id="TIGR01920">
    <property type="entry name" value="Shik_kin_archae"/>
    <property type="match status" value="1"/>
</dbReference>
<evidence type="ECO:0000256" key="8">
    <source>
        <dbReference type="ARBA" id="ARBA00022679"/>
    </source>
</evidence>
<keyword evidence="10 14" id="KW-0418">Kinase</keyword>
<dbReference type="PANTHER" id="PTHR20861:SF3">
    <property type="entry name" value="SHIKIMATE KINASE"/>
    <property type="match status" value="1"/>
</dbReference>
<dbReference type="UniPathway" id="UPA00053">
    <property type="reaction ID" value="UER00088"/>
</dbReference>
<accession>A0A520KY79</accession>
<comment type="caution">
    <text evidence="17">The sequence shown here is derived from an EMBL/GenBank/DDBJ whole genome shotgun (WGS) entry which is preliminary data.</text>
</comment>
<keyword evidence="7 14" id="KW-0028">Amino-acid biosynthesis</keyword>
<keyword evidence="12 14" id="KW-0057">Aromatic amino acid biosynthesis</keyword>
<dbReference type="PANTHER" id="PTHR20861">
    <property type="entry name" value="HOMOSERINE/4-DIPHOSPHOCYTIDYL-2-C-METHYL-D-ERYTHRITOL KINASE"/>
    <property type="match status" value="1"/>
</dbReference>
<comment type="similarity">
    <text evidence="3 14">Belongs to the GHMP kinase family. Archaeal shikimate kinase subfamily.</text>
</comment>
<evidence type="ECO:0000256" key="4">
    <source>
        <dbReference type="ARBA" id="ARBA00012154"/>
    </source>
</evidence>
<keyword evidence="6 14" id="KW-0963">Cytoplasm</keyword>
<dbReference type="GO" id="GO:0009423">
    <property type="term" value="P:chorismate biosynthetic process"/>
    <property type="evidence" value="ECO:0007669"/>
    <property type="project" value="UniProtKB-UniRule"/>
</dbReference>
<dbReference type="InterPro" id="IPR013750">
    <property type="entry name" value="GHMP_kinase_C_dom"/>
</dbReference>
<evidence type="ECO:0000313" key="18">
    <source>
        <dbReference type="Proteomes" id="UP000320766"/>
    </source>
</evidence>
<evidence type="ECO:0000256" key="9">
    <source>
        <dbReference type="ARBA" id="ARBA00022741"/>
    </source>
</evidence>
<evidence type="ECO:0000256" key="6">
    <source>
        <dbReference type="ARBA" id="ARBA00022490"/>
    </source>
</evidence>
<evidence type="ECO:0000256" key="13">
    <source>
        <dbReference type="ARBA" id="ARBA00048567"/>
    </source>
</evidence>
<dbReference type="InterPro" id="IPR006204">
    <property type="entry name" value="GHMP_kinase_N_dom"/>
</dbReference>
<keyword evidence="9 14" id="KW-0547">Nucleotide-binding</keyword>
<dbReference type="AlphaFoldDB" id="A0A520KY79"/>
<sequence length="283" mass="30267">MRGRARACGAGTIINAISMGKGCAFAIDLFTEATVEIGKDLRGVGGEIEGGGDTTLIKKCVELVLNRFNCDYGAYVRTKSDIPMAKGLKSSSAASNAVVLATLSALGEHENLSEEDVINIGVDASIASNVTITGAYDDASSSLLGGIILTDNYKREIIKKVEMERDVLILVPAEDSYTIKTDVRASRLVAPWVKLAYDLALKGEFERAMTLNGFLYTSVLRFSQEPILNALAAGAKGVTLSGTGTSYVAWVDGEDKYKLIEGWKKLGKIIDTRINNEGAKIID</sequence>
<evidence type="ECO:0000256" key="10">
    <source>
        <dbReference type="ARBA" id="ARBA00022777"/>
    </source>
</evidence>
<feature type="domain" description="GHMP kinase N-terminal" evidence="15">
    <location>
        <begin position="56"/>
        <end position="146"/>
    </location>
</feature>
<dbReference type="Pfam" id="PF00288">
    <property type="entry name" value="GHMP_kinases_N"/>
    <property type="match status" value="1"/>
</dbReference>
<evidence type="ECO:0000256" key="3">
    <source>
        <dbReference type="ARBA" id="ARBA00010202"/>
    </source>
</evidence>
<keyword evidence="8 14" id="KW-0808">Transferase</keyword>
<dbReference type="GO" id="GO:0009073">
    <property type="term" value="P:aromatic amino acid family biosynthetic process"/>
    <property type="evidence" value="ECO:0007669"/>
    <property type="project" value="UniProtKB-KW"/>
</dbReference>
<dbReference type="GO" id="GO:0005737">
    <property type="term" value="C:cytoplasm"/>
    <property type="evidence" value="ECO:0007669"/>
    <property type="project" value="UniProtKB-SubCell"/>
</dbReference>
<dbReference type="GO" id="GO:0004765">
    <property type="term" value="F:shikimate kinase activity"/>
    <property type="evidence" value="ECO:0007669"/>
    <property type="project" value="UniProtKB-UniRule"/>
</dbReference>
<protein>
    <recommendedName>
        <fullName evidence="5 14">Shikimate kinase</fullName>
        <shortName evidence="14">SK</shortName>
        <ecNumber evidence="4 14">2.7.1.71</ecNumber>
    </recommendedName>
</protein>
<feature type="domain" description="GHMP kinase C-terminal" evidence="16">
    <location>
        <begin position="203"/>
        <end position="267"/>
    </location>
</feature>
<dbReference type="InterPro" id="IPR010189">
    <property type="entry name" value="SK_arc"/>
</dbReference>
<dbReference type="Gene3D" id="3.30.230.10">
    <property type="match status" value="1"/>
</dbReference>
<dbReference type="InterPro" id="IPR020568">
    <property type="entry name" value="Ribosomal_Su5_D2-typ_SF"/>
</dbReference>
<evidence type="ECO:0000256" key="11">
    <source>
        <dbReference type="ARBA" id="ARBA00022840"/>
    </source>
</evidence>
<dbReference type="PIRSF" id="PIRSF005758">
    <property type="entry name" value="Shikimt_kin_arch"/>
    <property type="match status" value="1"/>
</dbReference>
<evidence type="ECO:0000259" key="15">
    <source>
        <dbReference type="Pfam" id="PF00288"/>
    </source>
</evidence>
<comment type="pathway">
    <text evidence="2 14">Metabolic intermediate biosynthesis; chorismate biosynthesis; chorismate from D-erythrose 4-phosphate and phosphoenolpyruvate: step 5/7.</text>
</comment>
<evidence type="ECO:0000313" key="17">
    <source>
        <dbReference type="EMBL" id="RZN70164.1"/>
    </source>
</evidence>
<dbReference type="InterPro" id="IPR014721">
    <property type="entry name" value="Ribsml_uS5_D2-typ_fold_subgr"/>
</dbReference>
<dbReference type="GO" id="GO:0008652">
    <property type="term" value="P:amino acid biosynthetic process"/>
    <property type="evidence" value="ECO:0007669"/>
    <property type="project" value="UniProtKB-KW"/>
</dbReference>
<evidence type="ECO:0000259" key="16">
    <source>
        <dbReference type="Pfam" id="PF08544"/>
    </source>
</evidence>
<dbReference type="EMBL" id="RXIL01000060">
    <property type="protein sequence ID" value="RZN70164.1"/>
    <property type="molecule type" value="Genomic_DNA"/>
</dbReference>
<dbReference type="Pfam" id="PF08544">
    <property type="entry name" value="GHMP_kinases_C"/>
    <property type="match status" value="1"/>
</dbReference>
<comment type="catalytic activity">
    <reaction evidence="13 14">
        <text>shikimate + ATP = 3-phosphoshikimate + ADP + H(+)</text>
        <dbReference type="Rhea" id="RHEA:13121"/>
        <dbReference type="ChEBI" id="CHEBI:15378"/>
        <dbReference type="ChEBI" id="CHEBI:30616"/>
        <dbReference type="ChEBI" id="CHEBI:36208"/>
        <dbReference type="ChEBI" id="CHEBI:145989"/>
        <dbReference type="ChEBI" id="CHEBI:456216"/>
        <dbReference type="EC" id="2.7.1.71"/>
    </reaction>
</comment>
<proteinExistence type="inferred from homology"/>
<evidence type="ECO:0000256" key="7">
    <source>
        <dbReference type="ARBA" id="ARBA00022605"/>
    </source>
</evidence>
<name>A0A520KY79_9EURY</name>
<evidence type="ECO:0000256" key="2">
    <source>
        <dbReference type="ARBA" id="ARBA00004842"/>
    </source>
</evidence>
<evidence type="ECO:0000256" key="5">
    <source>
        <dbReference type="ARBA" id="ARBA00013853"/>
    </source>
</evidence>
<dbReference type="Proteomes" id="UP000320766">
    <property type="component" value="Unassembled WGS sequence"/>
</dbReference>
<dbReference type="HAMAP" id="MF_00370">
    <property type="entry name" value="Shik_kinase_arch"/>
    <property type="match status" value="1"/>
</dbReference>
<dbReference type="GO" id="GO:0005524">
    <property type="term" value="F:ATP binding"/>
    <property type="evidence" value="ECO:0007669"/>
    <property type="project" value="UniProtKB-UniRule"/>
</dbReference>
<keyword evidence="11 14" id="KW-0067">ATP-binding</keyword>
<evidence type="ECO:0000256" key="14">
    <source>
        <dbReference type="HAMAP-Rule" id="MF_00370"/>
    </source>
</evidence>
<organism evidence="17 18">
    <name type="scientific">Candidatus Methanolliviera hydrocarbonicum</name>
    <dbReference type="NCBI Taxonomy" id="2491085"/>
    <lineage>
        <taxon>Archaea</taxon>
        <taxon>Methanobacteriati</taxon>
        <taxon>Methanobacteriota</taxon>
        <taxon>Candidatus Methanoliparia</taxon>
        <taxon>Candidatus Methanoliparales</taxon>
        <taxon>Candidatus Methanollivieraceae</taxon>
        <taxon>Candidatus Methanolliviera</taxon>
    </lineage>
</organism>
<feature type="binding site" evidence="14">
    <location>
        <begin position="83"/>
        <end position="93"/>
    </location>
    <ligand>
        <name>ATP</name>
        <dbReference type="ChEBI" id="CHEBI:30616"/>
    </ligand>
</feature>